<sequence>MSGAGISTSADIPDFRSPGPRKKHPNTRSLLTTPSTARGYREEFRHCWDKSFDTSSVSGSPVEDSSPKSIRWQRHSEDLKTPLQGYDRKQRNTVCTTSNVPFGICAGGPHS</sequence>
<evidence type="ECO:0000313" key="2">
    <source>
        <dbReference type="EMBL" id="KAJ1365581.1"/>
    </source>
</evidence>
<name>A0AAD5NB41_PARTN</name>
<feature type="region of interest" description="Disordered" evidence="1">
    <location>
        <begin position="51"/>
        <end position="85"/>
    </location>
</feature>
<keyword evidence="3" id="KW-1185">Reference proteome</keyword>
<reference evidence="2" key="1">
    <citation type="submission" date="2021-06" db="EMBL/GenBank/DDBJ databases">
        <title>Parelaphostrongylus tenuis whole genome reference sequence.</title>
        <authorList>
            <person name="Garwood T.J."/>
            <person name="Larsen P.A."/>
            <person name="Fountain-Jones N.M."/>
            <person name="Garbe J.R."/>
            <person name="Macchietto M.G."/>
            <person name="Kania S.A."/>
            <person name="Gerhold R.W."/>
            <person name="Richards J.E."/>
            <person name="Wolf T.M."/>
        </authorList>
    </citation>
    <scope>NUCLEOTIDE SEQUENCE</scope>
    <source>
        <strain evidence="2">MNPRO001-30</strain>
        <tissue evidence="2">Meninges</tissue>
    </source>
</reference>
<feature type="compositionally biased region" description="Basic and acidic residues" evidence="1">
    <location>
        <begin position="74"/>
        <end position="85"/>
    </location>
</feature>
<feature type="compositionally biased region" description="Polar residues" evidence="1">
    <location>
        <begin position="27"/>
        <end position="36"/>
    </location>
</feature>
<evidence type="ECO:0000256" key="1">
    <source>
        <dbReference type="SAM" id="MobiDB-lite"/>
    </source>
</evidence>
<comment type="caution">
    <text evidence="2">The sequence shown here is derived from an EMBL/GenBank/DDBJ whole genome shotgun (WGS) entry which is preliminary data.</text>
</comment>
<evidence type="ECO:0000313" key="3">
    <source>
        <dbReference type="Proteomes" id="UP001196413"/>
    </source>
</evidence>
<accession>A0AAD5NB41</accession>
<dbReference type="AlphaFoldDB" id="A0AAD5NB41"/>
<dbReference type="EMBL" id="JAHQIW010005311">
    <property type="protein sequence ID" value="KAJ1365581.1"/>
    <property type="molecule type" value="Genomic_DNA"/>
</dbReference>
<feature type="compositionally biased region" description="Polar residues" evidence="1">
    <location>
        <begin position="1"/>
        <end position="10"/>
    </location>
</feature>
<feature type="region of interest" description="Disordered" evidence="1">
    <location>
        <begin position="1"/>
        <end position="38"/>
    </location>
</feature>
<dbReference type="InterPro" id="IPR029035">
    <property type="entry name" value="DHS-like_NAD/FAD-binding_dom"/>
</dbReference>
<protein>
    <submittedName>
        <fullName evidence="2">Uncharacterized protein</fullName>
    </submittedName>
</protein>
<feature type="compositionally biased region" description="Low complexity" evidence="1">
    <location>
        <begin position="55"/>
        <end position="64"/>
    </location>
</feature>
<organism evidence="2 3">
    <name type="scientific">Parelaphostrongylus tenuis</name>
    <name type="common">Meningeal worm</name>
    <dbReference type="NCBI Taxonomy" id="148309"/>
    <lineage>
        <taxon>Eukaryota</taxon>
        <taxon>Metazoa</taxon>
        <taxon>Ecdysozoa</taxon>
        <taxon>Nematoda</taxon>
        <taxon>Chromadorea</taxon>
        <taxon>Rhabditida</taxon>
        <taxon>Rhabditina</taxon>
        <taxon>Rhabditomorpha</taxon>
        <taxon>Strongyloidea</taxon>
        <taxon>Metastrongylidae</taxon>
        <taxon>Parelaphostrongylus</taxon>
    </lineage>
</organism>
<proteinExistence type="predicted"/>
<gene>
    <name evidence="2" type="ORF">KIN20_025958</name>
</gene>
<dbReference type="Gene3D" id="3.40.50.1220">
    <property type="entry name" value="TPP-binding domain"/>
    <property type="match status" value="1"/>
</dbReference>
<dbReference type="SUPFAM" id="SSF52467">
    <property type="entry name" value="DHS-like NAD/FAD-binding domain"/>
    <property type="match status" value="1"/>
</dbReference>
<dbReference type="Proteomes" id="UP001196413">
    <property type="component" value="Unassembled WGS sequence"/>
</dbReference>